<gene>
    <name evidence="1" type="ORF">PVOR_07475</name>
</gene>
<proteinExistence type="predicted"/>
<sequence length="230" mass="24886">MNQMAASDVPLSVMKATLEQDDIYVLDTPVIESEVSPFSQAADISMSNVTISYDAQTQRWTVTGGGSWNNNNWVNDLPSFFGEWVGTVKNVGSYDTVGFTFYNTSGTAPVMLRSSAYITDHSGRTLESTSPSHGDGKKGVAFDYQDNAKLIAVNPSTFTYLGRGFAASATYSSTFTNYHGYARSFYGHTWNTTGISSVSFGGTGSTYGVTINFSSTSNRFPAYSNADKTF</sequence>
<evidence type="ECO:0000313" key="1">
    <source>
        <dbReference type="EMBL" id="EFU42676.1"/>
    </source>
</evidence>
<dbReference type="AlphaFoldDB" id="A0A2R9SZD8"/>
<keyword evidence="2" id="KW-1185">Reference proteome</keyword>
<dbReference type="Proteomes" id="UP000003094">
    <property type="component" value="Unassembled WGS sequence"/>
</dbReference>
<name>A0A2R9SZD8_9BACL</name>
<accession>A0A2R9SZD8</accession>
<protein>
    <submittedName>
        <fullName evidence="1">Uncharacterized protein</fullName>
    </submittedName>
</protein>
<dbReference type="KEGG" id="pvo:PVOR_07475"/>
<evidence type="ECO:0000313" key="2">
    <source>
        <dbReference type="Proteomes" id="UP000003094"/>
    </source>
</evidence>
<dbReference type="EMBL" id="ADHJ01000013">
    <property type="protein sequence ID" value="EFU42676.1"/>
    <property type="molecule type" value="Genomic_DNA"/>
</dbReference>
<comment type="caution">
    <text evidence="1">The sequence shown here is derived from an EMBL/GenBank/DDBJ whole genome shotgun (WGS) entry which is preliminary data.</text>
</comment>
<reference evidence="1 2" key="1">
    <citation type="journal article" date="2010" name="BMC Genomics">
        <title>Genome sequence of the pattern forming Paenibacillus vortex bacterium reveals potential for thriving in complex environments.</title>
        <authorList>
            <person name="Sirota-Madi A."/>
            <person name="Olender T."/>
            <person name="Helman Y."/>
            <person name="Ingham C."/>
            <person name="Brainis I."/>
            <person name="Roth D."/>
            <person name="Hagi E."/>
            <person name="Brodsky L."/>
            <person name="Leshkowitz D."/>
            <person name="Galatenko V."/>
            <person name="Nikolaev V."/>
            <person name="Mugasimangalam R.C."/>
            <person name="Bransburg-Zabary S."/>
            <person name="Gutnick D.L."/>
            <person name="Lancet D."/>
            <person name="Ben-Jacob E."/>
        </authorList>
    </citation>
    <scope>NUCLEOTIDE SEQUENCE [LARGE SCALE GENOMIC DNA]</scope>
    <source>
        <strain evidence="1 2">V453</strain>
    </source>
</reference>
<organism evidence="1 2">
    <name type="scientific">Paenibacillus vortex V453</name>
    <dbReference type="NCBI Taxonomy" id="715225"/>
    <lineage>
        <taxon>Bacteria</taxon>
        <taxon>Bacillati</taxon>
        <taxon>Bacillota</taxon>
        <taxon>Bacilli</taxon>
        <taxon>Bacillales</taxon>
        <taxon>Paenibacillaceae</taxon>
        <taxon>Paenibacillus</taxon>
    </lineage>
</organism>